<evidence type="ECO:0000256" key="13">
    <source>
        <dbReference type="ARBA" id="ARBA00023011"/>
    </source>
</evidence>
<keyword evidence="15" id="KW-1207">Sterol metabolism</keyword>
<reference evidence="20" key="1">
    <citation type="submission" date="2025-08" db="UniProtKB">
        <authorList>
            <consortium name="RefSeq"/>
        </authorList>
    </citation>
    <scope>IDENTIFICATION</scope>
    <source>
        <tissue evidence="20">Total insect</tissue>
    </source>
</reference>
<keyword evidence="6" id="KW-0153">Cholesterol metabolism</keyword>
<evidence type="ECO:0000256" key="10">
    <source>
        <dbReference type="ARBA" id="ARBA00022778"/>
    </source>
</evidence>
<dbReference type="GO" id="GO:0005524">
    <property type="term" value="F:ATP binding"/>
    <property type="evidence" value="ECO:0007669"/>
    <property type="project" value="UniProtKB-KW"/>
</dbReference>
<evidence type="ECO:0000256" key="11">
    <source>
        <dbReference type="ARBA" id="ARBA00022840"/>
    </source>
</evidence>
<evidence type="ECO:0000256" key="8">
    <source>
        <dbReference type="ARBA" id="ARBA00022741"/>
    </source>
</evidence>
<evidence type="ECO:0000256" key="12">
    <source>
        <dbReference type="ARBA" id="ARBA00022955"/>
    </source>
</evidence>
<evidence type="ECO:0000256" key="15">
    <source>
        <dbReference type="ARBA" id="ARBA00023166"/>
    </source>
</evidence>
<dbReference type="InterPro" id="IPR027417">
    <property type="entry name" value="P-loop_NTPase"/>
</dbReference>
<dbReference type="Gene3D" id="3.40.50.300">
    <property type="entry name" value="P-loop containing nucleotide triphosphate hydrolases"/>
    <property type="match status" value="1"/>
</dbReference>
<keyword evidence="16" id="KW-0753">Steroid metabolism</keyword>
<dbReference type="GeneID" id="117645193"/>
<evidence type="ECO:0000256" key="16">
    <source>
        <dbReference type="ARBA" id="ARBA00023221"/>
    </source>
</evidence>
<sequence length="198" mass="22884">MNCQGRGNVPKRVFLFSGKRKCGKDFITDILVERLGDKAVIVKISAPIKSHWAKEKGLNLDDLMSANEYKEKFRHEMVVWSEAVRDKDPGYFCRKAVTMNNAQDKPIWIVSDIRRRSDIAWFRQEYGNAIRTIRVTTDDEVRSKRGFKFTPGVDDKPTECDLDEVTDWDWTITNNGDEEQLENSILCLVKDVECISNC</sequence>
<feature type="binding site" evidence="18">
    <location>
        <position position="174"/>
    </location>
    <ligand>
        <name>substrate</name>
    </ligand>
</feature>
<dbReference type="GO" id="GO:0004631">
    <property type="term" value="F:phosphomevalonate kinase activity"/>
    <property type="evidence" value="ECO:0007669"/>
    <property type="project" value="UniProtKB-EC"/>
</dbReference>
<dbReference type="PANTHER" id="PTHR13101:SF1">
    <property type="entry name" value="PHOSPHOMEVALONATE KINASE"/>
    <property type="match status" value="1"/>
</dbReference>
<feature type="binding site" evidence="18">
    <location>
        <position position="145"/>
    </location>
    <ligand>
        <name>ATP</name>
        <dbReference type="ChEBI" id="CHEBI:30616"/>
    </ligand>
</feature>
<dbReference type="UniPathway" id="UPA00057">
    <property type="reaction ID" value="UER00099"/>
</dbReference>
<proteinExistence type="predicted"/>
<dbReference type="FunFam" id="3.40.50.300:FF:001026">
    <property type="entry name" value="Phosphomevalonate kinase"/>
    <property type="match status" value="1"/>
</dbReference>
<evidence type="ECO:0000256" key="2">
    <source>
        <dbReference type="ARBA" id="ARBA00005017"/>
    </source>
</evidence>
<evidence type="ECO:0000313" key="20">
    <source>
        <dbReference type="RefSeq" id="XP_034241104.1"/>
    </source>
</evidence>
<evidence type="ECO:0000256" key="14">
    <source>
        <dbReference type="ARBA" id="ARBA00023098"/>
    </source>
</evidence>
<accession>A0A6P8ZMS3</accession>
<protein>
    <recommendedName>
        <fullName evidence="17">Phosphomevalonate kinase</fullName>
        <ecNumber evidence="3">2.7.4.2</ecNumber>
    </recommendedName>
</protein>
<dbReference type="OrthoDB" id="2401875at2759"/>
<dbReference type="RefSeq" id="XP_034241104.1">
    <property type="nucleotide sequence ID" value="XM_034385213.1"/>
</dbReference>
<dbReference type="PIRSF" id="PIRSF036639">
    <property type="entry name" value="PMK_anim"/>
    <property type="match status" value="1"/>
</dbReference>
<evidence type="ECO:0000256" key="7">
    <source>
        <dbReference type="ARBA" id="ARBA00022679"/>
    </source>
</evidence>
<keyword evidence="9 20" id="KW-0418">Kinase</keyword>
<dbReference type="GO" id="GO:0005829">
    <property type="term" value="C:cytosol"/>
    <property type="evidence" value="ECO:0007669"/>
    <property type="project" value="UniProtKB-SubCell"/>
</dbReference>
<evidence type="ECO:0000256" key="17">
    <source>
        <dbReference type="ARBA" id="ARBA00034549"/>
    </source>
</evidence>
<dbReference type="PANTHER" id="PTHR13101">
    <property type="entry name" value="PHOSPHOMEVALONATE KINASE"/>
    <property type="match status" value="1"/>
</dbReference>
<organism evidence="20">
    <name type="scientific">Thrips palmi</name>
    <name type="common">Melon thrips</name>
    <dbReference type="NCBI Taxonomy" id="161013"/>
    <lineage>
        <taxon>Eukaryota</taxon>
        <taxon>Metazoa</taxon>
        <taxon>Ecdysozoa</taxon>
        <taxon>Arthropoda</taxon>
        <taxon>Hexapoda</taxon>
        <taxon>Insecta</taxon>
        <taxon>Pterygota</taxon>
        <taxon>Neoptera</taxon>
        <taxon>Paraneoptera</taxon>
        <taxon>Thysanoptera</taxon>
        <taxon>Terebrantia</taxon>
        <taxon>Thripoidea</taxon>
        <taxon>Thripidae</taxon>
        <taxon>Thrips</taxon>
    </lineage>
</organism>
<dbReference type="InParanoid" id="A0A6P8ZMS3"/>
<keyword evidence="8 18" id="KW-0547">Nucleotide-binding</keyword>
<keyword evidence="10" id="KW-0152">Cholesterol biosynthesis</keyword>
<dbReference type="EC" id="2.7.4.2" evidence="3"/>
<keyword evidence="7" id="KW-0808">Transferase</keyword>
<evidence type="ECO:0000256" key="18">
    <source>
        <dbReference type="PIRSR" id="PIRSR036639-1"/>
    </source>
</evidence>
<keyword evidence="12" id="KW-0752">Steroid biosynthesis</keyword>
<dbReference type="FunCoup" id="A0A6P8ZMS3">
    <property type="interactions" value="660"/>
</dbReference>
<keyword evidence="19" id="KW-1185">Reference proteome</keyword>
<gene>
    <name evidence="20" type="primary">LOC117645193</name>
</gene>
<dbReference type="GO" id="GO:0019287">
    <property type="term" value="P:isopentenyl diphosphate biosynthetic process, mevalonate pathway"/>
    <property type="evidence" value="ECO:0007669"/>
    <property type="project" value="UniProtKB-UniPathway"/>
</dbReference>
<dbReference type="GO" id="GO:0006695">
    <property type="term" value="P:cholesterol biosynthetic process"/>
    <property type="evidence" value="ECO:0007669"/>
    <property type="project" value="UniProtKB-KW"/>
</dbReference>
<comment type="pathway">
    <text evidence="2">Isoprenoid biosynthesis; isopentenyl diphosphate biosynthesis via mevalonate pathway; isopentenyl diphosphate from (R)-mevalonate: step 2/3.</text>
</comment>
<evidence type="ECO:0000256" key="9">
    <source>
        <dbReference type="ARBA" id="ARBA00022777"/>
    </source>
</evidence>
<dbReference type="NCBIfam" id="TIGR01223">
    <property type="entry name" value="Pmev_kin_anim"/>
    <property type="match status" value="1"/>
</dbReference>
<dbReference type="KEGG" id="tpal:117645193"/>
<keyword evidence="14" id="KW-0443">Lipid metabolism</keyword>
<keyword evidence="5" id="KW-0444">Lipid biosynthesis</keyword>
<evidence type="ECO:0000313" key="19">
    <source>
        <dbReference type="Proteomes" id="UP000515158"/>
    </source>
</evidence>
<evidence type="ECO:0000256" key="6">
    <source>
        <dbReference type="ARBA" id="ARBA00022548"/>
    </source>
</evidence>
<evidence type="ECO:0000256" key="3">
    <source>
        <dbReference type="ARBA" id="ARBA00012958"/>
    </source>
</evidence>
<name>A0A6P8ZMS3_THRPL</name>
<keyword evidence="11 18" id="KW-0067">ATP-binding</keyword>
<keyword evidence="4" id="KW-0963">Cytoplasm</keyword>
<evidence type="ECO:0000256" key="4">
    <source>
        <dbReference type="ARBA" id="ARBA00022490"/>
    </source>
</evidence>
<dbReference type="Proteomes" id="UP000515158">
    <property type="component" value="Unplaced"/>
</dbReference>
<comment type="subcellular location">
    <subcellularLocation>
        <location evidence="1">Cytoplasm</location>
        <location evidence="1">Cytosol</location>
    </subcellularLocation>
</comment>
<evidence type="ECO:0000256" key="1">
    <source>
        <dbReference type="ARBA" id="ARBA00004514"/>
    </source>
</evidence>
<keyword evidence="13" id="KW-0756">Sterol biosynthesis</keyword>
<dbReference type="SUPFAM" id="SSF52540">
    <property type="entry name" value="P-loop containing nucleoside triphosphate hydrolases"/>
    <property type="match status" value="1"/>
</dbReference>
<dbReference type="Pfam" id="PF04275">
    <property type="entry name" value="P-mevalo_kinase"/>
    <property type="match status" value="1"/>
</dbReference>
<feature type="binding site" evidence="18">
    <location>
        <begin position="19"/>
        <end position="25"/>
    </location>
    <ligand>
        <name>ATP</name>
        <dbReference type="ChEBI" id="CHEBI:30616"/>
    </ligand>
</feature>
<evidence type="ECO:0000256" key="5">
    <source>
        <dbReference type="ARBA" id="ARBA00022516"/>
    </source>
</evidence>
<dbReference type="AlphaFoldDB" id="A0A6P8ZMS3"/>
<dbReference type="InterPro" id="IPR005919">
    <property type="entry name" value="Pmev_kin_anim"/>
</dbReference>